<dbReference type="EMBL" id="WSQA01000009">
    <property type="protein sequence ID" value="MVZ62821.1"/>
    <property type="molecule type" value="Genomic_DNA"/>
</dbReference>
<sequence>MKLIASMLWGMLCLLLLLPVSAQEKISKGPTPNWLRPLTGKPVTPNLDDISDGYYFELIEYQVNLGTQTEYNKTIKHIFDQAGVEGAGQVSVLFDPSYQQLVFHQVNILRDGKVIDKLKMSNLKVLAVETELSRYIYNGSKSAYLVIDDLRNGDKLEVSYSLQGFNPVFGGGFADSFSLQGSEPIGLIHVNYQVPSNRKLKFMSHNHAPLVKAEKIDNYKNYYWEMASTTTVDYEMSEPAWYIAAQWVECSEFKNWTMVAHWAHAVNPIDDIAPGSPLAALVEKLWEQAEHVPTRYLDLATNFVQNDIRYMGIETGEYSHRANKPEKVLAQRYGDCKDKSVLLATMLANKGIPVCLVLVNSNGSIINEQRLASPFTFNHMIVSVETPDGTMDIDPTLSNQGGQGMARYTPYYGDILRIKPNAYLTRSERPQNCRTEILETLQLEANDEATLTVKTSYWGGDADVIRNSIKQTAKNQIKKNYFDYYKRVYGEVTSNGNLRYEDDLKNNKFVVYESYKIRKLSQLDENTGKRFIPFVANGISEYLPNVSATQVSPVYLRYPIDLTYELVLINPNKKNAKNIYETMFVDRPDYRFGWVMRNSKDSLRITYKFGTHNSFIPSENIPQFRDDFAKRDDFLSMAIFVDKDGNLAMGKNPFQLQWIAVIAVLMTLALAFFVLKKFYHWRSPSAIITPGEEPVHKDLGGLLFVLPVVLIWLIVAFGANFVSFSSYLLADTWHAISYLQGSTRNTYYLLLGFELLCSTLIWAGLIYSFVLLLQKRDLFPQTLLTVIVFAFVFVVIDYILTLYVQEGSDLQRFFVQRMIVLLVVYGGICYYLYTSKRVKGTFVVPFRYRYQAEVMEEIVEEEGQ</sequence>
<keyword evidence="1" id="KW-0812">Transmembrane</keyword>
<evidence type="ECO:0000256" key="1">
    <source>
        <dbReference type="SAM" id="Phobius"/>
    </source>
</evidence>
<evidence type="ECO:0000313" key="4">
    <source>
        <dbReference type="EMBL" id="MVZ62821.1"/>
    </source>
</evidence>
<name>A0A6N8L2U1_9SPHI</name>
<keyword evidence="1" id="KW-1133">Transmembrane helix</keyword>
<dbReference type="Gene3D" id="2.60.40.3140">
    <property type="match status" value="1"/>
</dbReference>
<keyword evidence="1" id="KW-0472">Membrane</keyword>
<evidence type="ECO:0000256" key="2">
    <source>
        <dbReference type="SAM" id="SignalP"/>
    </source>
</evidence>
<gene>
    <name evidence="4" type="ORF">GQF63_12375</name>
</gene>
<feature type="transmembrane region" description="Helical" evidence="1">
    <location>
        <begin position="782"/>
        <end position="801"/>
    </location>
</feature>
<organism evidence="4 5">
    <name type="scientific">Sphingobacterium humi</name>
    <dbReference type="NCBI Taxonomy" id="1796905"/>
    <lineage>
        <taxon>Bacteria</taxon>
        <taxon>Pseudomonadati</taxon>
        <taxon>Bacteroidota</taxon>
        <taxon>Sphingobacteriia</taxon>
        <taxon>Sphingobacteriales</taxon>
        <taxon>Sphingobacteriaceae</taxon>
        <taxon>Sphingobacterium</taxon>
    </lineage>
</organism>
<accession>A0A6N8L2U1</accession>
<proteinExistence type="predicted"/>
<dbReference type="OrthoDB" id="98874at2"/>
<dbReference type="AlphaFoldDB" id="A0A6N8L2U1"/>
<feature type="signal peptide" evidence="2">
    <location>
        <begin position="1"/>
        <end position="22"/>
    </location>
</feature>
<dbReference type="RefSeq" id="WP_160369550.1">
    <property type="nucleotide sequence ID" value="NZ_WSQA01000009.1"/>
</dbReference>
<evidence type="ECO:0000259" key="3">
    <source>
        <dbReference type="Pfam" id="PF12969"/>
    </source>
</evidence>
<reference evidence="4 5" key="1">
    <citation type="submission" date="2019-12" db="EMBL/GenBank/DDBJ databases">
        <authorList>
            <person name="Dong K."/>
        </authorList>
    </citation>
    <scope>NUCLEOTIDE SEQUENCE [LARGE SCALE GENOMIC DNA]</scope>
    <source>
        <strain evidence="4 5">JCM 31225</strain>
    </source>
</reference>
<protein>
    <submittedName>
        <fullName evidence="4">DUF3857 domain-containing protein</fullName>
    </submittedName>
</protein>
<evidence type="ECO:0000313" key="5">
    <source>
        <dbReference type="Proteomes" id="UP000435036"/>
    </source>
</evidence>
<feature type="transmembrane region" description="Helical" evidence="1">
    <location>
        <begin position="813"/>
        <end position="833"/>
    </location>
</feature>
<feature type="transmembrane region" description="Helical" evidence="1">
    <location>
        <begin position="747"/>
        <end position="770"/>
    </location>
</feature>
<dbReference type="InterPro" id="IPR024618">
    <property type="entry name" value="DUF3857"/>
</dbReference>
<dbReference type="InterPro" id="IPR038765">
    <property type="entry name" value="Papain-like_cys_pep_sf"/>
</dbReference>
<feature type="domain" description="DUF3857" evidence="3">
    <location>
        <begin position="66"/>
        <end position="228"/>
    </location>
</feature>
<dbReference type="InterPro" id="IPR019690">
    <property type="entry name" value="DUF2569"/>
</dbReference>
<feature type="transmembrane region" description="Helical" evidence="1">
    <location>
        <begin position="656"/>
        <end position="675"/>
    </location>
</feature>
<keyword evidence="2" id="KW-0732">Signal</keyword>
<feature type="chain" id="PRO_5027087129" evidence="2">
    <location>
        <begin position="23"/>
        <end position="864"/>
    </location>
</feature>
<keyword evidence="5" id="KW-1185">Reference proteome</keyword>
<dbReference type="SUPFAM" id="SSF54001">
    <property type="entry name" value="Cysteine proteinases"/>
    <property type="match status" value="1"/>
</dbReference>
<dbReference type="Pfam" id="PF10754">
    <property type="entry name" value="DUF2569"/>
    <property type="match status" value="1"/>
</dbReference>
<comment type="caution">
    <text evidence="4">The sequence shown here is derived from an EMBL/GenBank/DDBJ whole genome shotgun (WGS) entry which is preliminary data.</text>
</comment>
<dbReference type="Pfam" id="PF12969">
    <property type="entry name" value="DUF3857"/>
    <property type="match status" value="1"/>
</dbReference>
<dbReference type="Gene3D" id="3.10.620.30">
    <property type="match status" value="1"/>
</dbReference>
<dbReference type="Proteomes" id="UP000435036">
    <property type="component" value="Unassembled WGS sequence"/>
</dbReference>
<feature type="transmembrane region" description="Helical" evidence="1">
    <location>
        <begin position="702"/>
        <end position="727"/>
    </location>
</feature>